<dbReference type="NCBIfam" id="TIGR00614">
    <property type="entry name" value="recQ_fam"/>
    <property type="match status" value="1"/>
</dbReference>
<evidence type="ECO:0000259" key="18">
    <source>
        <dbReference type="PROSITE" id="PS51194"/>
    </source>
</evidence>
<evidence type="ECO:0000256" key="5">
    <source>
        <dbReference type="ARBA" id="ARBA00022771"/>
    </source>
</evidence>
<dbReference type="Gene3D" id="3.40.50.300">
    <property type="entry name" value="P-loop containing nucleotide triphosphate hydrolases"/>
    <property type="match status" value="2"/>
</dbReference>
<accession>A0ABD3SCI4</accession>
<comment type="caution">
    <text evidence="20">The sequence shown here is derived from an EMBL/GenBank/DDBJ whole genome shotgun (WGS) entry which is preliminary data.</text>
</comment>
<dbReference type="Pfam" id="PF06839">
    <property type="entry name" value="Zn_ribbon_GRF"/>
    <property type="match status" value="1"/>
</dbReference>
<dbReference type="Proteomes" id="UP001530377">
    <property type="component" value="Unassembled WGS sequence"/>
</dbReference>
<dbReference type="InterPro" id="IPR044876">
    <property type="entry name" value="HRDC_dom_sf"/>
</dbReference>
<dbReference type="InterPro" id="IPR001650">
    <property type="entry name" value="Helicase_C-like"/>
</dbReference>
<evidence type="ECO:0000256" key="3">
    <source>
        <dbReference type="ARBA" id="ARBA00022723"/>
    </source>
</evidence>
<feature type="domain" description="Helicase ATP-binding" evidence="17">
    <location>
        <begin position="589"/>
        <end position="767"/>
    </location>
</feature>
<keyword evidence="10" id="KW-0238">DNA-binding</keyword>
<keyword evidence="5 15" id="KW-0863">Zinc-finger</keyword>
<keyword evidence="12" id="KW-0539">Nucleus</keyword>
<dbReference type="InterPro" id="IPR014001">
    <property type="entry name" value="Helicase_ATP-bd"/>
</dbReference>
<dbReference type="FunFam" id="3.40.50.300:FF:001975">
    <property type="entry name" value="ATP-dependent DNA helicase"/>
    <property type="match status" value="1"/>
</dbReference>
<proteinExistence type="inferred from homology"/>
<evidence type="ECO:0000256" key="9">
    <source>
        <dbReference type="ARBA" id="ARBA00022840"/>
    </source>
</evidence>
<dbReference type="SMART" id="SM00487">
    <property type="entry name" value="DEXDc"/>
    <property type="match status" value="1"/>
</dbReference>
<keyword evidence="9" id="KW-0067">ATP-binding</keyword>
<keyword evidence="7" id="KW-0347">Helicase</keyword>
<feature type="compositionally biased region" description="Basic residues" evidence="16">
    <location>
        <begin position="1143"/>
        <end position="1152"/>
    </location>
</feature>
<keyword evidence="4" id="KW-0547">Nucleotide-binding</keyword>
<feature type="compositionally biased region" description="Basic and acidic residues" evidence="16">
    <location>
        <begin position="1153"/>
        <end position="1167"/>
    </location>
</feature>
<feature type="compositionally biased region" description="Basic and acidic residues" evidence="16">
    <location>
        <begin position="30"/>
        <end position="39"/>
    </location>
</feature>
<dbReference type="GO" id="GO:0043138">
    <property type="term" value="F:3'-5' DNA helicase activity"/>
    <property type="evidence" value="ECO:0007669"/>
    <property type="project" value="UniProtKB-EC"/>
</dbReference>
<gene>
    <name evidence="20" type="ORF">ACHAXA_005879</name>
</gene>
<dbReference type="FunFam" id="3.40.50.300:FF:000296">
    <property type="entry name" value="ATP-dependent DNA helicase RecQ"/>
    <property type="match status" value="1"/>
</dbReference>
<keyword evidence="3" id="KW-0479">Metal-binding</keyword>
<reference evidence="20 21" key="1">
    <citation type="submission" date="2024-10" db="EMBL/GenBank/DDBJ databases">
        <title>Updated reference genomes for cyclostephanoid diatoms.</title>
        <authorList>
            <person name="Roberts W.R."/>
            <person name="Alverson A.J."/>
        </authorList>
    </citation>
    <scope>NUCLEOTIDE SEQUENCE [LARGE SCALE GENOMIC DNA]</scope>
    <source>
        <strain evidence="20 21">AJA228-03</strain>
    </source>
</reference>
<dbReference type="SUPFAM" id="SSF52540">
    <property type="entry name" value="P-loop containing nucleoside triphosphate hydrolases"/>
    <property type="match status" value="1"/>
</dbReference>
<evidence type="ECO:0000256" key="16">
    <source>
        <dbReference type="SAM" id="MobiDB-lite"/>
    </source>
</evidence>
<dbReference type="GO" id="GO:0005524">
    <property type="term" value="F:ATP binding"/>
    <property type="evidence" value="ECO:0007669"/>
    <property type="project" value="UniProtKB-KW"/>
</dbReference>
<dbReference type="EC" id="5.6.2.4" evidence="14"/>
<feature type="region of interest" description="Disordered" evidence="16">
    <location>
        <begin position="1108"/>
        <end position="1189"/>
    </location>
</feature>
<evidence type="ECO:0000313" key="21">
    <source>
        <dbReference type="Proteomes" id="UP001530377"/>
    </source>
</evidence>
<feature type="region of interest" description="Disordered" evidence="16">
    <location>
        <begin position="291"/>
        <end position="325"/>
    </location>
</feature>
<feature type="region of interest" description="Disordered" evidence="16">
    <location>
        <begin position="15"/>
        <end position="46"/>
    </location>
</feature>
<dbReference type="PANTHER" id="PTHR13710">
    <property type="entry name" value="DNA HELICASE RECQ FAMILY MEMBER"/>
    <property type="match status" value="1"/>
</dbReference>
<keyword evidence="21" id="KW-1185">Reference proteome</keyword>
<protein>
    <recommendedName>
        <fullName evidence="14">DNA 3'-5' helicase</fullName>
        <ecNumber evidence="14">5.6.2.4</ecNumber>
    </recommendedName>
</protein>
<dbReference type="GO" id="GO:0016787">
    <property type="term" value="F:hydrolase activity"/>
    <property type="evidence" value="ECO:0007669"/>
    <property type="project" value="UniProtKB-KW"/>
</dbReference>
<dbReference type="InterPro" id="IPR036388">
    <property type="entry name" value="WH-like_DNA-bd_sf"/>
</dbReference>
<comment type="similarity">
    <text evidence="2">Belongs to the helicase family. RecQ subfamily.</text>
</comment>
<dbReference type="CDD" id="cd17920">
    <property type="entry name" value="DEXHc_RecQ"/>
    <property type="match status" value="1"/>
</dbReference>
<dbReference type="CDD" id="cd18794">
    <property type="entry name" value="SF2_C_RecQ"/>
    <property type="match status" value="1"/>
</dbReference>
<dbReference type="Pfam" id="PF09382">
    <property type="entry name" value="RQC"/>
    <property type="match status" value="1"/>
</dbReference>
<keyword evidence="8" id="KW-0862">Zinc</keyword>
<dbReference type="Pfam" id="PF00270">
    <property type="entry name" value="DEAD"/>
    <property type="match status" value="1"/>
</dbReference>
<dbReference type="GO" id="GO:0003677">
    <property type="term" value="F:DNA binding"/>
    <property type="evidence" value="ECO:0007669"/>
    <property type="project" value="UniProtKB-KW"/>
</dbReference>
<evidence type="ECO:0000313" key="20">
    <source>
        <dbReference type="EMBL" id="KAL3822246.1"/>
    </source>
</evidence>
<sequence>MNNNISQWLEEALSSTSAELSRRRQFVRPRPPEQRRPDDGVVGGGGVEVVAGGGGAATRRGEIDRHPLSNEVRFAYSVDYDVGISKFESLWKENQQRNNGDDGRGGCTSRYRFVDCRGGEAMTMARRRGDIVDLDDIREALDRIAANYRRQESLPGEPRPEVEVKRPPPPPPPPTTTSTKHTMAATATLDGAGTMAATSANPCGSNVPARDPPATNLPRSTVDSRGGRINSNEDSRGGRGTTGGGMINNANGGVATSDFSLLTQDPYHPEHAFDYGNMEEEELLPSDEDAALMPSSSRQDDRSRHHNQIRTTTTTRRDFGGEEEDEFETALDDDELAALDVDNIVNKKPIDDRPPWNNYNSGNHHRGGVRAPLRTIYNQGRDGGDHDDGFSYGDNCGLGGGYRAPRNSYPPEHHRGGGNGDDDRYMDRRKSAGYGIGSTFGDSYDSTFGGNNGGGAFPRNHNDYDLDVDGFANNVGSSSGNVEGVPLCPGHSRPCRTLTAGTANNAGRQFYKCSMPEGEKCDFFEWADGGNGGGGEFGGGGSMYDSVPVDGGGGGGIRVAVGDETKDFYSEVRRVFGHPGFRPGQREVIEHAMSGRDVFVLMPTGGGKSLCYQLPAWCEPGLSVVISPLLSLIEDQVQSMTKLGVESVFLNSTQSWEGEQQLIVNNLINVPAHGGVKLLYITPEKLSHSSMIKGIFKKLSERRLISRFVVDEAHCLSDWGHDFRPDYGNLRSLRRDYPNVPIMALTATADKRVVADSIRALGMTNEYQYRSSFNRPNLQYEVRRKDGKTIDIIAEYIAERRSDSGVIYCLSRKDCENVSDKLNQKLREKGFRDVRVSFYHAELDPHEKSRRHREWSLGRISVLCATIAFGMGIDKPDVRYVMHYSMPKSITHYYQESGRAGRDGSKADCILFYQYKDKKTLEMMIRKAGNPNSQSTRRKIDQLYTCLRYCEDTFECRRTLQLQFFGESFDSKKCTGCDNCRAGNVVDRRNMTHVAREILGLLTSLEAQKNGRGVTLLALAELWRGTKAKSQTKFLNIDALTGYGNGSKYSKQDIDMITHAMVFENVLEEITEQTVSGFIADYVRPGPKSQALLAGSYQFFVRFAAKKAPEPKDTKKRASKENKDVQGKSDNNQDNDDEADKKAKVKRNSTNKKKIDEPMDFMRRSPESESSADGKIGAKRTSDKTALPKKHTDALLTRIKKLVNMWAEEEQMNGNKVFYWNIMGNQKMANVASLVPTTLDELANCELPQNVQKQYGERLIKNINAYIEQEKLQKYVENRPTKKQKAADDMSITESKPILIDIPESDNDDEFDDGIDYNAIVIPVPGPQKKPAKRVESMPEAKKSSYF</sequence>
<evidence type="ECO:0000256" key="14">
    <source>
        <dbReference type="ARBA" id="ARBA00034808"/>
    </source>
</evidence>
<evidence type="ECO:0000256" key="13">
    <source>
        <dbReference type="ARBA" id="ARBA00034617"/>
    </source>
</evidence>
<feature type="region of interest" description="Disordered" evidence="16">
    <location>
        <begin position="194"/>
        <end position="251"/>
    </location>
</feature>
<dbReference type="InterPro" id="IPR002464">
    <property type="entry name" value="DNA/RNA_helicase_DEAH_CS"/>
</dbReference>
<dbReference type="Gene3D" id="1.10.10.10">
    <property type="entry name" value="Winged helix-like DNA-binding domain superfamily/Winged helix DNA-binding domain"/>
    <property type="match status" value="1"/>
</dbReference>
<organism evidence="20 21">
    <name type="scientific">Cyclostephanos tholiformis</name>
    <dbReference type="NCBI Taxonomy" id="382380"/>
    <lineage>
        <taxon>Eukaryota</taxon>
        <taxon>Sar</taxon>
        <taxon>Stramenopiles</taxon>
        <taxon>Ochrophyta</taxon>
        <taxon>Bacillariophyta</taxon>
        <taxon>Coscinodiscophyceae</taxon>
        <taxon>Thalassiosirophycidae</taxon>
        <taxon>Stephanodiscales</taxon>
        <taxon>Stephanodiscaceae</taxon>
        <taxon>Cyclostephanos</taxon>
    </lineage>
</organism>
<keyword evidence="6" id="KW-0378">Hydrolase</keyword>
<dbReference type="InterPro" id="IPR010666">
    <property type="entry name" value="Znf_GRF"/>
</dbReference>
<dbReference type="GO" id="GO:0005634">
    <property type="term" value="C:nucleus"/>
    <property type="evidence" value="ECO:0007669"/>
    <property type="project" value="UniProtKB-SubCell"/>
</dbReference>
<feature type="domain" description="GRF-type" evidence="19">
    <location>
        <begin position="488"/>
        <end position="530"/>
    </location>
</feature>
<dbReference type="Gene3D" id="1.10.150.80">
    <property type="entry name" value="HRDC domain"/>
    <property type="match status" value="1"/>
</dbReference>
<feature type="region of interest" description="Disordered" evidence="16">
    <location>
        <begin position="148"/>
        <end position="181"/>
    </location>
</feature>
<evidence type="ECO:0000259" key="19">
    <source>
        <dbReference type="PROSITE" id="PS51999"/>
    </source>
</evidence>
<feature type="region of interest" description="Disordered" evidence="16">
    <location>
        <begin position="1325"/>
        <end position="1347"/>
    </location>
</feature>
<dbReference type="PROSITE" id="PS51999">
    <property type="entry name" value="ZF_GRF"/>
    <property type="match status" value="1"/>
</dbReference>
<evidence type="ECO:0000256" key="12">
    <source>
        <dbReference type="ARBA" id="ARBA00023242"/>
    </source>
</evidence>
<evidence type="ECO:0000256" key="6">
    <source>
        <dbReference type="ARBA" id="ARBA00022801"/>
    </source>
</evidence>
<dbReference type="PROSITE" id="PS00690">
    <property type="entry name" value="DEAH_ATP_HELICASE"/>
    <property type="match status" value="1"/>
</dbReference>
<dbReference type="PROSITE" id="PS51194">
    <property type="entry name" value="HELICASE_CTER"/>
    <property type="match status" value="1"/>
</dbReference>
<evidence type="ECO:0000256" key="7">
    <source>
        <dbReference type="ARBA" id="ARBA00022806"/>
    </source>
</evidence>
<evidence type="ECO:0000256" key="10">
    <source>
        <dbReference type="ARBA" id="ARBA00023125"/>
    </source>
</evidence>
<comment type="catalytic activity">
    <reaction evidence="13">
        <text>Couples ATP hydrolysis with the unwinding of duplex DNA by translocating in the 3'-5' direction.</text>
        <dbReference type="EC" id="5.6.2.4"/>
    </reaction>
</comment>
<evidence type="ECO:0000256" key="11">
    <source>
        <dbReference type="ARBA" id="ARBA00023235"/>
    </source>
</evidence>
<dbReference type="InterPro" id="IPR032284">
    <property type="entry name" value="RecQ_Zn-bd"/>
</dbReference>
<comment type="subcellular location">
    <subcellularLocation>
        <location evidence="1">Nucleus</location>
    </subcellularLocation>
</comment>
<dbReference type="SMART" id="SM00490">
    <property type="entry name" value="HELICc"/>
    <property type="match status" value="1"/>
</dbReference>
<evidence type="ECO:0000256" key="1">
    <source>
        <dbReference type="ARBA" id="ARBA00004123"/>
    </source>
</evidence>
<dbReference type="PANTHER" id="PTHR13710:SF153">
    <property type="entry name" value="RECQ-LIKE DNA HELICASE BLM"/>
    <property type="match status" value="1"/>
</dbReference>
<name>A0ABD3SCI4_9STRA</name>
<dbReference type="PROSITE" id="PS51192">
    <property type="entry name" value="HELICASE_ATP_BIND_1"/>
    <property type="match status" value="1"/>
</dbReference>
<evidence type="ECO:0000256" key="15">
    <source>
        <dbReference type="PROSITE-ProRule" id="PRU01343"/>
    </source>
</evidence>
<dbReference type="InterPro" id="IPR004589">
    <property type="entry name" value="DNA_helicase_ATP-dep_RecQ"/>
</dbReference>
<dbReference type="SUPFAM" id="SSF47819">
    <property type="entry name" value="HRDC-like"/>
    <property type="match status" value="1"/>
</dbReference>
<evidence type="ECO:0000256" key="8">
    <source>
        <dbReference type="ARBA" id="ARBA00022833"/>
    </source>
</evidence>
<dbReference type="InterPro" id="IPR011545">
    <property type="entry name" value="DEAD/DEAH_box_helicase_dom"/>
</dbReference>
<dbReference type="InterPro" id="IPR010997">
    <property type="entry name" value="HRDC-like_sf"/>
</dbReference>
<dbReference type="GO" id="GO:0008270">
    <property type="term" value="F:zinc ion binding"/>
    <property type="evidence" value="ECO:0007669"/>
    <property type="project" value="UniProtKB-KW"/>
</dbReference>
<dbReference type="Pfam" id="PF16124">
    <property type="entry name" value="RecQ_Zn_bind"/>
    <property type="match status" value="1"/>
</dbReference>
<feature type="compositionally biased region" description="Basic and acidic residues" evidence="16">
    <location>
        <begin position="1333"/>
        <end position="1347"/>
    </location>
</feature>
<dbReference type="InterPro" id="IPR027417">
    <property type="entry name" value="P-loop_NTPase"/>
</dbReference>
<dbReference type="InterPro" id="IPR018982">
    <property type="entry name" value="RQC_domain"/>
</dbReference>
<dbReference type="EMBL" id="JALLPB020000070">
    <property type="protein sequence ID" value="KAL3822246.1"/>
    <property type="molecule type" value="Genomic_DNA"/>
</dbReference>
<evidence type="ECO:0000259" key="17">
    <source>
        <dbReference type="PROSITE" id="PS51192"/>
    </source>
</evidence>
<evidence type="ECO:0000256" key="2">
    <source>
        <dbReference type="ARBA" id="ARBA00005446"/>
    </source>
</evidence>
<feature type="domain" description="Helicase C-terminal" evidence="18">
    <location>
        <begin position="789"/>
        <end position="944"/>
    </location>
</feature>
<keyword evidence="11" id="KW-0413">Isomerase</keyword>
<dbReference type="Pfam" id="PF00271">
    <property type="entry name" value="Helicase_C"/>
    <property type="match status" value="1"/>
</dbReference>
<evidence type="ECO:0000256" key="4">
    <source>
        <dbReference type="ARBA" id="ARBA00022741"/>
    </source>
</evidence>